<gene>
    <name evidence="2" type="ORF">SCLTRI_LOCUS10537</name>
</gene>
<proteinExistence type="predicted"/>
<feature type="compositionally biased region" description="Basic and acidic residues" evidence="1">
    <location>
        <begin position="374"/>
        <end position="392"/>
    </location>
</feature>
<feature type="compositionally biased region" description="Basic and acidic residues" evidence="1">
    <location>
        <begin position="286"/>
        <end position="315"/>
    </location>
</feature>
<organism evidence="2 3">
    <name type="scientific">Sclerotinia trifoliorum</name>
    <dbReference type="NCBI Taxonomy" id="28548"/>
    <lineage>
        <taxon>Eukaryota</taxon>
        <taxon>Fungi</taxon>
        <taxon>Dikarya</taxon>
        <taxon>Ascomycota</taxon>
        <taxon>Pezizomycotina</taxon>
        <taxon>Leotiomycetes</taxon>
        <taxon>Helotiales</taxon>
        <taxon>Sclerotiniaceae</taxon>
        <taxon>Sclerotinia</taxon>
    </lineage>
</organism>
<feature type="region of interest" description="Disordered" evidence="1">
    <location>
        <begin position="368"/>
        <end position="392"/>
    </location>
</feature>
<dbReference type="OrthoDB" id="3559882at2759"/>
<evidence type="ECO:0000313" key="3">
    <source>
        <dbReference type="Proteomes" id="UP000624404"/>
    </source>
</evidence>
<evidence type="ECO:0000256" key="1">
    <source>
        <dbReference type="SAM" id="MobiDB-lite"/>
    </source>
</evidence>
<feature type="region of interest" description="Disordered" evidence="1">
    <location>
        <begin position="262"/>
        <end position="315"/>
    </location>
</feature>
<dbReference type="EMBL" id="CAJHIA010000037">
    <property type="protein sequence ID" value="CAD6456875.1"/>
    <property type="molecule type" value="Genomic_DNA"/>
</dbReference>
<feature type="compositionally biased region" description="Low complexity" evidence="1">
    <location>
        <begin position="138"/>
        <end position="171"/>
    </location>
</feature>
<sequence length="692" mass="76862">MFQSSKHSKITLHKKLFAPVSITSAIGSSSSTQPKATIPVLLPPEPHLEVEVQTKPQVPEQELRALAQSSNITPSTPKPDLAASLAAVAIPIPTANNTLQPNHHSTETQAIQSRAQPQFNSNNIQVLPPSPPRSLFYSASSSTSTGTSSTQQMSNHTRNFSSTSTTTSNFSSPPPSYTPFVTPSLSPQAPGYRFGDGSAYGNTNGYGFGYRNGNYTNANYNQHGYGSGYPSPSISRSPNLQLPDLVDEVLRLRDRLNFLESGSLSDERGGGNRGNSQTRSAGRNRITLEEERKEEGDKKSENEREEQIEGETKRAKERWEEIEKFGLAYEDFLEEFYYDDEKEVRLELNEESFGEQLELELKFAEDQTCGNEWGGKESDGSKEGGERETREETVTLLPSVFVNESPLNPLGGHSSSFSSSSLGFHSNTSSSSASPISSLLVKDSTKESQPPLPESGCHYFITAGSIQNITIIYPATSLPHNMDALKGEKEIIRRVLEEWNRGVVDKYGICPTKRAYAAIIYPELQTPLPHEKLRIALSFTPIYPSPSSTTSSKPIYHTPTNPEDIITDKNIYISTTNESSSFSQNESKEVMDYKRYKVKYGNQEVHERHDGILEVGRLRAALESEVFKQERVGGENMREDIEQQWGKEEVQLIWKDDGNDQAKWEDGKKEPELERGVQVLVNTKGDIEGGWI</sequence>
<reference evidence="2" key="1">
    <citation type="submission" date="2020-10" db="EMBL/GenBank/DDBJ databases">
        <authorList>
            <person name="Kusch S."/>
        </authorList>
    </citation>
    <scope>NUCLEOTIDE SEQUENCE</scope>
    <source>
        <strain evidence="2">SwB9</strain>
    </source>
</reference>
<name>A0A8H2W5A6_9HELO</name>
<evidence type="ECO:0000313" key="2">
    <source>
        <dbReference type="EMBL" id="CAD6456875.1"/>
    </source>
</evidence>
<comment type="caution">
    <text evidence="2">The sequence shown here is derived from an EMBL/GenBank/DDBJ whole genome shotgun (WGS) entry which is preliminary data.</text>
</comment>
<dbReference type="Proteomes" id="UP000624404">
    <property type="component" value="Unassembled WGS sequence"/>
</dbReference>
<accession>A0A8H2W5A6</accession>
<feature type="region of interest" description="Disordered" evidence="1">
    <location>
        <begin position="121"/>
        <end position="178"/>
    </location>
</feature>
<protein>
    <submittedName>
        <fullName evidence="2">A1ce93a0-8400-46d2-baf8-65df5458b6cb</fullName>
    </submittedName>
</protein>
<keyword evidence="3" id="KW-1185">Reference proteome</keyword>
<dbReference type="AlphaFoldDB" id="A0A8H2W5A6"/>